<feature type="compositionally biased region" description="Polar residues" evidence="1">
    <location>
        <begin position="1"/>
        <end position="12"/>
    </location>
</feature>
<sequence length="122" mass="14178">MQLEQSRQTTVAQADLLSGETERRNLQEQKRSLRARAVLCLSHEENRYLSSSISNQTNGFPQGNCKIRHRRYHWSKRREADETSQRVKALLPASAWTRGPSEWREIIYPTRAPAALKCQLSR</sequence>
<evidence type="ECO:0000313" key="3">
    <source>
        <dbReference type="WBParaSite" id="TMUE_3000012051.1"/>
    </source>
</evidence>
<organism evidence="2 3">
    <name type="scientific">Trichuris muris</name>
    <name type="common">Mouse whipworm</name>
    <dbReference type="NCBI Taxonomy" id="70415"/>
    <lineage>
        <taxon>Eukaryota</taxon>
        <taxon>Metazoa</taxon>
        <taxon>Ecdysozoa</taxon>
        <taxon>Nematoda</taxon>
        <taxon>Enoplea</taxon>
        <taxon>Dorylaimia</taxon>
        <taxon>Trichinellida</taxon>
        <taxon>Trichuridae</taxon>
        <taxon>Trichuris</taxon>
    </lineage>
</organism>
<feature type="region of interest" description="Disordered" evidence="1">
    <location>
        <begin position="1"/>
        <end position="30"/>
    </location>
</feature>
<feature type="compositionally biased region" description="Basic and acidic residues" evidence="1">
    <location>
        <begin position="20"/>
        <end position="30"/>
    </location>
</feature>
<evidence type="ECO:0000313" key="2">
    <source>
        <dbReference type="Proteomes" id="UP000046395"/>
    </source>
</evidence>
<reference evidence="3" key="1">
    <citation type="submission" date="2019-12" db="UniProtKB">
        <authorList>
            <consortium name="WormBaseParasite"/>
        </authorList>
    </citation>
    <scope>IDENTIFICATION</scope>
</reference>
<proteinExistence type="predicted"/>
<dbReference type="Proteomes" id="UP000046395">
    <property type="component" value="Unassembled WGS sequence"/>
</dbReference>
<dbReference type="WBParaSite" id="TMUE_3000012051.1">
    <property type="protein sequence ID" value="TMUE_3000012051.1"/>
    <property type="gene ID" value="WBGene00301459"/>
</dbReference>
<keyword evidence="2" id="KW-1185">Reference proteome</keyword>
<name>A0A5S6QXD3_TRIMR</name>
<dbReference type="AlphaFoldDB" id="A0A5S6QXD3"/>
<evidence type="ECO:0000256" key="1">
    <source>
        <dbReference type="SAM" id="MobiDB-lite"/>
    </source>
</evidence>
<protein>
    <submittedName>
        <fullName evidence="3">Uncharacterized protein</fullName>
    </submittedName>
</protein>
<accession>A0A5S6QXD3</accession>